<name>A0ABM9QHE4_9FIRM</name>
<evidence type="ECO:0000313" key="1">
    <source>
        <dbReference type="EMBL" id="CCO05364.1"/>
    </source>
</evidence>
<keyword evidence="2" id="KW-1185">Reference proteome</keyword>
<reference evidence="1 2" key="1">
    <citation type="journal article" date="2014" name="Int. J. Syst. Evol. Microbiol.">
        <title>Complete genome of a new Firmicutes species belonging to the dominant human colonic microbiota ('Ruminococcus bicirculans') reveals two chromosomes and a selective capacity to utilize plant glucans.</title>
        <authorList>
            <consortium name="NISC Comparative Sequencing Program"/>
            <person name="Wegmann U."/>
            <person name="Louis P."/>
            <person name="Goesmann A."/>
            <person name="Henrissat B."/>
            <person name="Duncan S.H."/>
            <person name="Flint H.J."/>
        </authorList>
    </citation>
    <scope>NUCLEOTIDE SEQUENCE [LARGE SCALE GENOMIC DNA]</scope>
    <source>
        <strain evidence="1 2">80/3</strain>
    </source>
</reference>
<evidence type="ECO:0008006" key="3">
    <source>
        <dbReference type="Google" id="ProtNLM"/>
    </source>
</evidence>
<proteinExistence type="predicted"/>
<sequence length="42" mass="4839">MLLTIHIYGDIMIVLNIVKAVTRKVTVRILRRERTFGESPQG</sequence>
<dbReference type="Proteomes" id="UP000027600">
    <property type="component" value="Chromosome I"/>
</dbReference>
<protein>
    <recommendedName>
        <fullName evidence="3">Transposase</fullName>
    </recommendedName>
</protein>
<dbReference type="EMBL" id="HF545616">
    <property type="protein sequence ID" value="CCO05364.1"/>
    <property type="molecule type" value="Genomic_DNA"/>
</dbReference>
<gene>
    <name evidence="1" type="ORF">RBI_I01662</name>
</gene>
<organism evidence="1 2">
    <name type="scientific">Ruminococcus bicirculans</name>
    <name type="common">ex Wegman et al. 2014</name>
    <dbReference type="NCBI Taxonomy" id="1160721"/>
    <lineage>
        <taxon>Bacteria</taxon>
        <taxon>Bacillati</taxon>
        <taxon>Bacillota</taxon>
        <taxon>Clostridia</taxon>
        <taxon>Eubacteriales</taxon>
        <taxon>Oscillospiraceae</taxon>
        <taxon>Ruminococcus</taxon>
    </lineage>
</organism>
<evidence type="ECO:0000313" key="2">
    <source>
        <dbReference type="Proteomes" id="UP000027600"/>
    </source>
</evidence>
<accession>A0ABM9QHE4</accession>